<comment type="caution">
    <text evidence="2">The sequence shown here is derived from an EMBL/GenBank/DDBJ whole genome shotgun (WGS) entry which is preliminary data.</text>
</comment>
<keyword evidence="3" id="KW-1185">Reference proteome</keyword>
<evidence type="ECO:0008006" key="4">
    <source>
        <dbReference type="Google" id="ProtNLM"/>
    </source>
</evidence>
<dbReference type="PANTHER" id="PTHR11439">
    <property type="entry name" value="GAG-POL-RELATED RETROTRANSPOSON"/>
    <property type="match status" value="1"/>
</dbReference>
<protein>
    <recommendedName>
        <fullName evidence="4">Reverse transcriptase Ty1/copia-type domain-containing protein</fullName>
    </recommendedName>
</protein>
<reference evidence="3" key="1">
    <citation type="journal article" date="2019" name="Gigascience">
        <title>De novo genome assembly of the endangered Acer yangbiense, a plant species with extremely small populations endemic to Yunnan Province, China.</title>
        <authorList>
            <person name="Yang J."/>
            <person name="Wariss H.M."/>
            <person name="Tao L."/>
            <person name="Zhang R."/>
            <person name="Yun Q."/>
            <person name="Hollingsworth P."/>
            <person name="Dao Z."/>
            <person name="Luo G."/>
            <person name="Guo H."/>
            <person name="Ma Y."/>
            <person name="Sun W."/>
        </authorList>
    </citation>
    <scope>NUCLEOTIDE SEQUENCE [LARGE SCALE GENOMIC DNA]</scope>
    <source>
        <strain evidence="3">cv. Malutang</strain>
    </source>
</reference>
<gene>
    <name evidence="2" type="ORF">EZV62_007515</name>
</gene>
<dbReference type="EMBL" id="VAHF01000003">
    <property type="protein sequence ID" value="TXG66240.1"/>
    <property type="molecule type" value="Genomic_DNA"/>
</dbReference>
<name>A0A5C7IA92_9ROSI</name>
<evidence type="ECO:0000313" key="3">
    <source>
        <dbReference type="Proteomes" id="UP000323000"/>
    </source>
</evidence>
<sequence>MITKPSYLNFNQFVLALQGHEQTMAAQRAEERVYIEHAQDETIEEAEVALILEICGRSNHPAINCWYWFDYSYQSEELPQALAAMALNENDLSFYVDVGATSHMFNDPGQDQALSKNNNVVIEDQSIKNNVENGAINLDNARNGATNQGFEEENSPLSPPNLLNRTQLLESTANATPMSLKEKALPSDHDPVDASSCRSIVGALQYITFTRPDIIHAINQICQHFNNSIMVHMKAVKRILRYLRGTQDFGVRFLSGGSLSLNGFCDADWAGCPTTRHSTSGFYIFLGANCISLSSKKQPTVSRSSSKAKYRFLASATAKLTWLTFLLLDSHHSIHRFLFTTSKYIYKTSP</sequence>
<accession>A0A5C7IA92</accession>
<proteinExistence type="predicted"/>
<dbReference type="PANTHER" id="PTHR11439:SF524">
    <property type="entry name" value="RNA-DIRECTED DNA POLYMERASE, PROTEIN KINASE RLK-PELLE-DLSV FAMILY"/>
    <property type="match status" value="1"/>
</dbReference>
<organism evidence="2 3">
    <name type="scientific">Acer yangbiense</name>
    <dbReference type="NCBI Taxonomy" id="1000413"/>
    <lineage>
        <taxon>Eukaryota</taxon>
        <taxon>Viridiplantae</taxon>
        <taxon>Streptophyta</taxon>
        <taxon>Embryophyta</taxon>
        <taxon>Tracheophyta</taxon>
        <taxon>Spermatophyta</taxon>
        <taxon>Magnoliopsida</taxon>
        <taxon>eudicotyledons</taxon>
        <taxon>Gunneridae</taxon>
        <taxon>Pentapetalae</taxon>
        <taxon>rosids</taxon>
        <taxon>malvids</taxon>
        <taxon>Sapindales</taxon>
        <taxon>Sapindaceae</taxon>
        <taxon>Hippocastanoideae</taxon>
        <taxon>Acereae</taxon>
        <taxon>Acer</taxon>
    </lineage>
</organism>
<dbReference type="CDD" id="cd09272">
    <property type="entry name" value="RNase_HI_RT_Ty1"/>
    <property type="match status" value="1"/>
</dbReference>
<evidence type="ECO:0000313" key="2">
    <source>
        <dbReference type="EMBL" id="TXG66240.1"/>
    </source>
</evidence>
<dbReference type="Proteomes" id="UP000323000">
    <property type="component" value="Chromosome 3"/>
</dbReference>
<evidence type="ECO:0000256" key="1">
    <source>
        <dbReference type="SAM" id="MobiDB-lite"/>
    </source>
</evidence>
<dbReference type="AlphaFoldDB" id="A0A5C7IA92"/>
<feature type="region of interest" description="Disordered" evidence="1">
    <location>
        <begin position="141"/>
        <end position="160"/>
    </location>
</feature>
<dbReference type="OrthoDB" id="414945at2759"/>